<organism evidence="2 3">
    <name type="scientific">Anaeromyxobacter oryzae</name>
    <dbReference type="NCBI Taxonomy" id="2918170"/>
    <lineage>
        <taxon>Bacteria</taxon>
        <taxon>Pseudomonadati</taxon>
        <taxon>Myxococcota</taxon>
        <taxon>Myxococcia</taxon>
        <taxon>Myxococcales</taxon>
        <taxon>Cystobacterineae</taxon>
        <taxon>Anaeromyxobacteraceae</taxon>
        <taxon>Anaeromyxobacter</taxon>
    </lineage>
</organism>
<dbReference type="PROSITE" id="PS51257">
    <property type="entry name" value="PROKAR_LIPOPROTEIN"/>
    <property type="match status" value="1"/>
</dbReference>
<feature type="signal peptide" evidence="1">
    <location>
        <begin position="1"/>
        <end position="22"/>
    </location>
</feature>
<evidence type="ECO:0000313" key="3">
    <source>
        <dbReference type="Proteomes" id="UP001162891"/>
    </source>
</evidence>
<evidence type="ECO:0000256" key="1">
    <source>
        <dbReference type="SAM" id="SignalP"/>
    </source>
</evidence>
<feature type="chain" id="PRO_5046058040" description="Lipoprotein" evidence="1">
    <location>
        <begin position="23"/>
        <end position="229"/>
    </location>
</feature>
<keyword evidence="3" id="KW-1185">Reference proteome</keyword>
<dbReference type="EMBL" id="AP025591">
    <property type="protein sequence ID" value="BDG01743.1"/>
    <property type="molecule type" value="Genomic_DNA"/>
</dbReference>
<gene>
    <name evidence="2" type="ORF">AMOR_07390</name>
</gene>
<accession>A0ABM7WQK9</accession>
<keyword evidence="1" id="KW-0732">Signal</keyword>
<evidence type="ECO:0000313" key="2">
    <source>
        <dbReference type="EMBL" id="BDG01743.1"/>
    </source>
</evidence>
<proteinExistence type="predicted"/>
<name>A0ABM7WQK9_9BACT</name>
<reference evidence="3" key="1">
    <citation type="journal article" date="2022" name="Int. J. Syst. Evol. Microbiol.">
        <title>Anaeromyxobacter oryzae sp. nov., Anaeromyxobacter diazotrophicus sp. nov. and Anaeromyxobacter paludicola sp. nov., isolated from paddy soils.</title>
        <authorList>
            <person name="Itoh H."/>
            <person name="Xu Z."/>
            <person name="Mise K."/>
            <person name="Masuda Y."/>
            <person name="Ushijima N."/>
            <person name="Hayakawa C."/>
            <person name="Shiratori Y."/>
            <person name="Senoo K."/>
        </authorList>
    </citation>
    <scope>NUCLEOTIDE SEQUENCE [LARGE SCALE GENOMIC DNA]</scope>
    <source>
        <strain evidence="3">Red232</strain>
    </source>
</reference>
<dbReference type="RefSeq" id="WP_248358528.1">
    <property type="nucleotide sequence ID" value="NZ_AP025591.1"/>
</dbReference>
<evidence type="ECO:0008006" key="4">
    <source>
        <dbReference type="Google" id="ProtNLM"/>
    </source>
</evidence>
<sequence>MRRALIPIGLLLLAACATPATVPDTERARVDREIAGQQRYLRVAMYAGSLWSDTTKIFLTDQPGAELDLLEKGDGTPIPPPPPERVLAPGTAVRVRKVEFPTTWGIADRVMMTPRFNPWVYLDGPGDGRPYVLVLPRDMNRFDDVRAELDRVLTSDDPGGVFAGLPQDQREAILRKQPIEGMGARALEMAWGLPERKRIDRPAGTEEWIWPGGKRRAYLRDERVEKIER</sequence>
<dbReference type="Proteomes" id="UP001162891">
    <property type="component" value="Chromosome"/>
</dbReference>
<protein>
    <recommendedName>
        <fullName evidence="4">Lipoprotein</fullName>
    </recommendedName>
</protein>